<accession>A0AAC9NTL0</accession>
<dbReference type="Gene3D" id="3.40.50.300">
    <property type="entry name" value="P-loop containing nucleotide triphosphate hydrolases"/>
    <property type="match status" value="2"/>
</dbReference>
<reference evidence="2 3" key="1">
    <citation type="submission" date="2016-11" db="EMBL/GenBank/DDBJ databases">
        <title>Networking in microbes: conjugative elements and plasmids in the genus Alteromonas.</title>
        <authorList>
            <person name="Lopez-Perez M."/>
            <person name="Ramon-Marco N."/>
            <person name="Rodriguez-Valera F."/>
        </authorList>
    </citation>
    <scope>NUCLEOTIDE SEQUENCE [LARGE SCALE GENOMIC DNA]</scope>
    <source>
        <strain evidence="2 3">CP48</strain>
        <plasmid evidence="3">pamcp48-600</plasmid>
    </source>
</reference>
<dbReference type="InterPro" id="IPR027417">
    <property type="entry name" value="P-loop_NTPase"/>
</dbReference>
<evidence type="ECO:0000313" key="3">
    <source>
        <dbReference type="Proteomes" id="UP000182101"/>
    </source>
</evidence>
<protein>
    <recommendedName>
        <fullName evidence="1">AAA+ ATPase domain-containing protein</fullName>
    </recommendedName>
</protein>
<dbReference type="EMBL" id="CP018025">
    <property type="protein sequence ID" value="APD92343.1"/>
    <property type="molecule type" value="Genomic_DNA"/>
</dbReference>
<keyword evidence="2" id="KW-0614">Plasmid</keyword>
<dbReference type="InterPro" id="IPR002789">
    <property type="entry name" value="HerA_central"/>
</dbReference>
<gene>
    <name evidence="2" type="ORF">BM524_20790</name>
</gene>
<evidence type="ECO:0000259" key="1">
    <source>
        <dbReference type="SMART" id="SM00382"/>
    </source>
</evidence>
<dbReference type="AlphaFoldDB" id="A0AAC9NTL0"/>
<dbReference type="InterPro" id="IPR051162">
    <property type="entry name" value="T4SS_component"/>
</dbReference>
<dbReference type="InterPro" id="IPR003593">
    <property type="entry name" value="AAA+_ATPase"/>
</dbReference>
<feature type="domain" description="AAA+ ATPase" evidence="1">
    <location>
        <begin position="33"/>
        <end position="390"/>
    </location>
</feature>
<evidence type="ECO:0000313" key="2">
    <source>
        <dbReference type="EMBL" id="APD92343.1"/>
    </source>
</evidence>
<organism evidence="2 3">
    <name type="scientific">Alteromonas mediterranea</name>
    <dbReference type="NCBI Taxonomy" id="314275"/>
    <lineage>
        <taxon>Bacteria</taxon>
        <taxon>Pseudomonadati</taxon>
        <taxon>Pseudomonadota</taxon>
        <taxon>Gammaproteobacteria</taxon>
        <taxon>Alteromonadales</taxon>
        <taxon>Alteromonadaceae</taxon>
        <taxon>Alteromonas/Salinimonas group</taxon>
        <taxon>Alteromonas</taxon>
    </lineage>
</organism>
<dbReference type="Pfam" id="PF01935">
    <property type="entry name" value="DUF87"/>
    <property type="match status" value="1"/>
</dbReference>
<dbReference type="Proteomes" id="UP000182101">
    <property type="component" value="Plasmid pAMCP48-600"/>
</dbReference>
<proteinExistence type="predicted"/>
<name>A0AAC9NTL0_9ALTE</name>
<dbReference type="PANTHER" id="PTHR30121">
    <property type="entry name" value="UNCHARACTERIZED PROTEIN YJGR-RELATED"/>
    <property type="match status" value="1"/>
</dbReference>
<sequence length="442" mass="50419">MEVDLGRLELSQNQQRAVGSNNIRSVWRSSDAINGHWLIAGGSGVGKTHTIRKIISSMTATSLHPLRIHVLDVHGDIEIPGASEQLFSESTTVGLNPLIIDPDRHTGGVRKAIQHFISTINKSGRQLGDRQEAVLRAILEDLYQANHFYADKPESWTLHDGISRKFPKRFPNVDDLSRWAYFKYKQLYMGGGTRSASALDRVNKEAMRIQRISKERGADAEDSLAAVKEKAIEAYTDYVNSIDTGRELDDLLKYDSKTTLKSVLDRIDNLKNSGIFRNDPPNFDPRNPVWRYMLNPLSADEKKMFVFFKLKELYDNAMKRGLCDHICEVIVIDEANRFMDNSDPDNILSIMANEIRKFGTAIICASQSFTHFTEDIIGSFATKMILGIDEHYWPKTTKQLQLKMENLAWIVPRQRGIVTIKRKHNPKDPTSKLKWLFTHFNE</sequence>
<geneLocation type="plasmid" evidence="3">
    <name>pamcp48-600</name>
</geneLocation>
<dbReference type="SUPFAM" id="SSF52540">
    <property type="entry name" value="P-loop containing nucleoside triphosphate hydrolases"/>
    <property type="match status" value="1"/>
</dbReference>
<dbReference type="PANTHER" id="PTHR30121:SF6">
    <property type="entry name" value="SLR6007 PROTEIN"/>
    <property type="match status" value="1"/>
</dbReference>
<dbReference type="SMART" id="SM00382">
    <property type="entry name" value="AAA"/>
    <property type="match status" value="1"/>
</dbReference>